<dbReference type="AlphaFoldDB" id="A0A0R1KVC2"/>
<reference evidence="1 2" key="1">
    <citation type="journal article" date="2015" name="Genome Announc.">
        <title>Expanding the biotechnology potential of lactobacilli through comparative genomics of 213 strains and associated genera.</title>
        <authorList>
            <person name="Sun Z."/>
            <person name="Harris H.M."/>
            <person name="McCann A."/>
            <person name="Guo C."/>
            <person name="Argimon S."/>
            <person name="Zhang W."/>
            <person name="Yang X."/>
            <person name="Jeffery I.B."/>
            <person name="Cooney J.C."/>
            <person name="Kagawa T.F."/>
            <person name="Liu W."/>
            <person name="Song Y."/>
            <person name="Salvetti E."/>
            <person name="Wrobel A."/>
            <person name="Rasinkangas P."/>
            <person name="Parkhill J."/>
            <person name="Rea M.C."/>
            <person name="O'Sullivan O."/>
            <person name="Ritari J."/>
            <person name="Douillard F.P."/>
            <person name="Paul Ross R."/>
            <person name="Yang R."/>
            <person name="Briner A.E."/>
            <person name="Felis G.E."/>
            <person name="de Vos W.M."/>
            <person name="Barrangou R."/>
            <person name="Klaenhammer T.R."/>
            <person name="Caufield P.W."/>
            <person name="Cui Y."/>
            <person name="Zhang H."/>
            <person name="O'Toole P.W."/>
        </authorList>
    </citation>
    <scope>NUCLEOTIDE SEQUENCE [LARGE SCALE GENOMIC DNA]</scope>
    <source>
        <strain evidence="1 2">DSM 19904</strain>
    </source>
</reference>
<gene>
    <name evidence="1" type="ORF">FD17_GL000966</name>
</gene>
<comment type="caution">
    <text evidence="1">The sequence shown here is derived from an EMBL/GenBank/DDBJ whole genome shotgun (WGS) entry which is preliminary data.</text>
</comment>
<dbReference type="PATRIC" id="fig|1423808.3.peg.975"/>
<dbReference type="OrthoDB" id="2329885at2"/>
<organism evidence="1 2">
    <name type="scientific">Lentilactobacillus sunkii DSM 19904</name>
    <dbReference type="NCBI Taxonomy" id="1423808"/>
    <lineage>
        <taxon>Bacteria</taxon>
        <taxon>Bacillati</taxon>
        <taxon>Bacillota</taxon>
        <taxon>Bacilli</taxon>
        <taxon>Lactobacillales</taxon>
        <taxon>Lactobacillaceae</taxon>
        <taxon>Lentilactobacillus</taxon>
    </lineage>
</organism>
<proteinExistence type="predicted"/>
<dbReference type="Proteomes" id="UP000051581">
    <property type="component" value="Unassembled WGS sequence"/>
</dbReference>
<dbReference type="NCBIfam" id="NF047581">
    <property type="entry name" value="gp105_phage_fam"/>
    <property type="match status" value="1"/>
</dbReference>
<name>A0A0R1KVC2_9LACO</name>
<evidence type="ECO:0008006" key="3">
    <source>
        <dbReference type="Google" id="ProtNLM"/>
    </source>
</evidence>
<evidence type="ECO:0000313" key="2">
    <source>
        <dbReference type="Proteomes" id="UP000051581"/>
    </source>
</evidence>
<dbReference type="InterPro" id="IPR021695">
    <property type="entry name" value="Phage_KPP10_Orf10"/>
</dbReference>
<accession>A0A0R1KVC2</accession>
<keyword evidence="2" id="KW-1185">Reference proteome</keyword>
<evidence type="ECO:0000313" key="1">
    <source>
        <dbReference type="EMBL" id="KRK87567.1"/>
    </source>
</evidence>
<dbReference type="Pfam" id="PF11681">
    <property type="entry name" value="Phage_Tube_PhiTE"/>
    <property type="match status" value="1"/>
</dbReference>
<sequence length="140" mass="15104">MQNNDNSGLMSIYNAKNVSIIVDSTSLFGFQAGDMVSWTQAEDNVNLVIDAQGTGTGSESNDKHGTVTIHLSQASPKMKDLNDLLAASKYFSFTAKSDNEMIESKHSWVTKAPDGSFSNTLTARDWGLTCVNLGYTVLTA</sequence>
<dbReference type="RefSeq" id="WP_057826037.1">
    <property type="nucleotide sequence ID" value="NZ_AZEA01000019.1"/>
</dbReference>
<protein>
    <recommendedName>
        <fullName evidence="3">DUF3277 domain-containing protein</fullName>
    </recommendedName>
</protein>
<dbReference type="EMBL" id="AZEA01000019">
    <property type="protein sequence ID" value="KRK87567.1"/>
    <property type="molecule type" value="Genomic_DNA"/>
</dbReference>